<protein>
    <recommendedName>
        <fullName evidence="2">HMA domain-containing protein</fullName>
    </recommendedName>
</protein>
<dbReference type="EMBL" id="OX465081">
    <property type="protein sequence ID" value="CAI9288286.1"/>
    <property type="molecule type" value="Genomic_DNA"/>
</dbReference>
<dbReference type="GO" id="GO:0016020">
    <property type="term" value="C:membrane"/>
    <property type="evidence" value="ECO:0007669"/>
    <property type="project" value="UniProtKB-SubCell"/>
</dbReference>
<dbReference type="InterPro" id="IPR006121">
    <property type="entry name" value="HMA_dom"/>
</dbReference>
<reference evidence="3" key="1">
    <citation type="submission" date="2023-04" db="EMBL/GenBank/DDBJ databases">
        <authorList>
            <person name="Vijverberg K."/>
            <person name="Xiong W."/>
            <person name="Schranz E."/>
        </authorList>
    </citation>
    <scope>NUCLEOTIDE SEQUENCE</scope>
</reference>
<dbReference type="PROSITE" id="PS50846">
    <property type="entry name" value="HMA_2"/>
    <property type="match status" value="1"/>
</dbReference>
<name>A0AA35Z9K3_LACSI</name>
<proteinExistence type="predicted"/>
<dbReference type="GO" id="GO:0046872">
    <property type="term" value="F:metal ion binding"/>
    <property type="evidence" value="ECO:0007669"/>
    <property type="project" value="InterPro"/>
</dbReference>
<evidence type="ECO:0000313" key="4">
    <source>
        <dbReference type="Proteomes" id="UP001177003"/>
    </source>
</evidence>
<feature type="domain" description="HMA" evidence="2">
    <location>
        <begin position="57"/>
        <end position="122"/>
    </location>
</feature>
<sequence length="221" mass="25169">MPSHGHAPTKLGVVFTCFTPQRRHQSQPTPNSLNDPDVRLPPITKEKVRTSNMMTPVTLTFQIVPFHNCEKSIRKVRKTLFKVDDVTLVSLNPNNGEVTIRSTSQSVDEIKLALERAFPRKQVFILQEIFHEDEPSTLRRQQNPNQSTFDLGSVARSLPTAYDNVDGLQNVESDYSRINQSSTFTSVSSFKYTPPTEPSPHIQQSGNYYSWIYKIEDIDDD</sequence>
<dbReference type="SUPFAM" id="SSF55008">
    <property type="entry name" value="HMA, heavy metal-associated domain"/>
    <property type="match status" value="1"/>
</dbReference>
<evidence type="ECO:0000259" key="2">
    <source>
        <dbReference type="PROSITE" id="PS50846"/>
    </source>
</evidence>
<evidence type="ECO:0000313" key="3">
    <source>
        <dbReference type="EMBL" id="CAI9288286.1"/>
    </source>
</evidence>
<dbReference type="InterPro" id="IPR036163">
    <property type="entry name" value="HMA_dom_sf"/>
</dbReference>
<accession>A0AA35Z9K3</accession>
<dbReference type="AlphaFoldDB" id="A0AA35Z9K3"/>
<keyword evidence="4" id="KW-1185">Reference proteome</keyword>
<evidence type="ECO:0000256" key="1">
    <source>
        <dbReference type="ARBA" id="ARBA00004170"/>
    </source>
</evidence>
<organism evidence="3 4">
    <name type="scientific">Lactuca saligna</name>
    <name type="common">Willowleaf lettuce</name>
    <dbReference type="NCBI Taxonomy" id="75948"/>
    <lineage>
        <taxon>Eukaryota</taxon>
        <taxon>Viridiplantae</taxon>
        <taxon>Streptophyta</taxon>
        <taxon>Embryophyta</taxon>
        <taxon>Tracheophyta</taxon>
        <taxon>Spermatophyta</taxon>
        <taxon>Magnoliopsida</taxon>
        <taxon>eudicotyledons</taxon>
        <taxon>Gunneridae</taxon>
        <taxon>Pentapetalae</taxon>
        <taxon>asterids</taxon>
        <taxon>campanulids</taxon>
        <taxon>Asterales</taxon>
        <taxon>Asteraceae</taxon>
        <taxon>Cichorioideae</taxon>
        <taxon>Cichorieae</taxon>
        <taxon>Lactucinae</taxon>
        <taxon>Lactuca</taxon>
    </lineage>
</organism>
<gene>
    <name evidence="3" type="ORF">LSALG_LOCUS27597</name>
</gene>
<dbReference type="GO" id="GO:0009626">
    <property type="term" value="P:plant-type hypersensitive response"/>
    <property type="evidence" value="ECO:0007669"/>
    <property type="project" value="UniProtKB-KW"/>
</dbReference>
<dbReference type="Proteomes" id="UP001177003">
    <property type="component" value="Chromosome 5"/>
</dbReference>
<comment type="subcellular location">
    <subcellularLocation>
        <location evidence="1">Membrane</location>
        <topology evidence="1">Peripheral membrane protein</topology>
    </subcellularLocation>
</comment>